<evidence type="ECO:0000313" key="5">
    <source>
        <dbReference type="EMBL" id="GGP08558.1"/>
    </source>
</evidence>
<protein>
    <recommendedName>
        <fullName evidence="4">DUF4352 domain-containing protein</fullName>
    </recommendedName>
</protein>
<dbReference type="InterPro" id="IPR029050">
    <property type="entry name" value="Immunoprotect_excell_Ig-like"/>
</dbReference>
<feature type="region of interest" description="Disordered" evidence="2">
    <location>
        <begin position="22"/>
        <end position="48"/>
    </location>
</feature>
<dbReference type="Gene3D" id="2.60.40.1240">
    <property type="match status" value="1"/>
</dbReference>
<feature type="domain" description="DUF4352" evidence="4">
    <location>
        <begin position="68"/>
        <end position="179"/>
    </location>
</feature>
<dbReference type="Proteomes" id="UP000641206">
    <property type="component" value="Unassembled WGS sequence"/>
</dbReference>
<gene>
    <name evidence="5" type="ORF">GCM10011346_09080</name>
</gene>
<accession>A0ABQ2NTL4</accession>
<feature type="signal peptide" evidence="3">
    <location>
        <begin position="1"/>
        <end position="18"/>
    </location>
</feature>
<dbReference type="EMBL" id="BMLW01000002">
    <property type="protein sequence ID" value="GGP08558.1"/>
    <property type="molecule type" value="Genomic_DNA"/>
</dbReference>
<proteinExistence type="predicted"/>
<evidence type="ECO:0000313" key="6">
    <source>
        <dbReference type="Proteomes" id="UP000641206"/>
    </source>
</evidence>
<comment type="caution">
    <text evidence="5">The sequence shown here is derived from an EMBL/GenBank/DDBJ whole genome shotgun (WGS) entry which is preliminary data.</text>
</comment>
<feature type="compositionally biased region" description="Basic and acidic residues" evidence="2">
    <location>
        <begin position="22"/>
        <end position="39"/>
    </location>
</feature>
<evidence type="ECO:0000256" key="1">
    <source>
        <dbReference type="ARBA" id="ARBA00022729"/>
    </source>
</evidence>
<feature type="chain" id="PRO_5045945032" description="DUF4352 domain-containing protein" evidence="3">
    <location>
        <begin position="19"/>
        <end position="191"/>
    </location>
</feature>
<dbReference type="Pfam" id="PF08139">
    <property type="entry name" value="LPAM_1"/>
    <property type="match status" value="1"/>
</dbReference>
<sequence>MKKFIFLALICLVLTACSNGEKNTETQKTDNTDTTEKTDTAALEAEEEKPTYQIGKTATITSDLYGFDYEVTVNDFQLTREVDETPIEDYLIGAREEDRFAVVDVTIKNISEEAYVPNQMFSANFSAIDENGGDISNDEFFAAGDEELAPGEELTGHLVYLTDINYADTFVLKYEFMSDQETHFELPNPEQ</sequence>
<dbReference type="InterPro" id="IPR029051">
    <property type="entry name" value="DUF4352"/>
</dbReference>
<dbReference type="RefSeq" id="WP_188733320.1">
    <property type="nucleotide sequence ID" value="NZ_BMLW01000002.1"/>
</dbReference>
<reference evidence="6" key="1">
    <citation type="journal article" date="2019" name="Int. J. Syst. Evol. Microbiol.">
        <title>The Global Catalogue of Microorganisms (GCM) 10K type strain sequencing project: providing services to taxonomists for standard genome sequencing and annotation.</title>
        <authorList>
            <consortium name="The Broad Institute Genomics Platform"/>
            <consortium name="The Broad Institute Genome Sequencing Center for Infectious Disease"/>
            <person name="Wu L."/>
            <person name="Ma J."/>
        </authorList>
    </citation>
    <scope>NUCLEOTIDE SEQUENCE [LARGE SCALE GENOMIC DNA]</scope>
    <source>
        <strain evidence="6">CGMCC 1.7693</strain>
    </source>
</reference>
<dbReference type="Pfam" id="PF11611">
    <property type="entry name" value="DUF4352"/>
    <property type="match status" value="1"/>
</dbReference>
<evidence type="ECO:0000259" key="4">
    <source>
        <dbReference type="Pfam" id="PF11611"/>
    </source>
</evidence>
<dbReference type="PROSITE" id="PS51257">
    <property type="entry name" value="PROKAR_LIPOPROTEIN"/>
    <property type="match status" value="1"/>
</dbReference>
<keyword evidence="1 3" id="KW-0732">Signal</keyword>
<evidence type="ECO:0000256" key="3">
    <source>
        <dbReference type="SAM" id="SignalP"/>
    </source>
</evidence>
<keyword evidence="6" id="KW-1185">Reference proteome</keyword>
<evidence type="ECO:0000256" key="2">
    <source>
        <dbReference type="SAM" id="MobiDB-lite"/>
    </source>
</evidence>
<organism evidence="5 6">
    <name type="scientific">Oceanobacillus neutriphilus</name>
    <dbReference type="NCBI Taxonomy" id="531815"/>
    <lineage>
        <taxon>Bacteria</taxon>
        <taxon>Bacillati</taxon>
        <taxon>Bacillota</taxon>
        <taxon>Bacilli</taxon>
        <taxon>Bacillales</taxon>
        <taxon>Bacillaceae</taxon>
        <taxon>Oceanobacillus</taxon>
    </lineage>
</organism>
<name>A0ABQ2NTL4_9BACI</name>
<dbReference type="InterPro" id="IPR012640">
    <property type="entry name" value="Membr_lipoprot_lipid_attach_CS"/>
</dbReference>